<keyword evidence="2" id="KW-0813">Transport</keyword>
<keyword evidence="6 8" id="KW-0472">Membrane</keyword>
<evidence type="ECO:0000313" key="10">
    <source>
        <dbReference type="Proteomes" id="UP000046393"/>
    </source>
</evidence>
<evidence type="ECO:0000256" key="7">
    <source>
        <dbReference type="SAM" id="MobiDB-lite"/>
    </source>
</evidence>
<keyword evidence="3 8" id="KW-0812">Transmembrane</keyword>
<dbReference type="PANTHER" id="PTHR22950:SF646">
    <property type="entry name" value="SODIUM-COUPLED NEUTRAL AMINO ACID TRANSPORTER 10-RELATED"/>
    <property type="match status" value="1"/>
</dbReference>
<feature type="transmembrane region" description="Helical" evidence="8">
    <location>
        <begin position="415"/>
        <end position="438"/>
    </location>
</feature>
<evidence type="ECO:0000256" key="2">
    <source>
        <dbReference type="ARBA" id="ARBA00022448"/>
    </source>
</evidence>
<reference evidence="11" key="1">
    <citation type="submission" date="2017-02" db="UniProtKB">
        <authorList>
            <consortium name="WormBaseParasite"/>
        </authorList>
    </citation>
    <scope>IDENTIFICATION</scope>
</reference>
<name>A0A0N5AK22_9BILA</name>
<protein>
    <submittedName>
        <fullName evidence="11">Aa_trans domain-containing protein</fullName>
    </submittedName>
</protein>
<dbReference type="WBParaSite" id="SMUV_0000483001-mRNA-1">
    <property type="protein sequence ID" value="SMUV_0000483001-mRNA-1"/>
    <property type="gene ID" value="SMUV_0000483001"/>
</dbReference>
<keyword evidence="10" id="KW-1185">Reference proteome</keyword>
<evidence type="ECO:0000256" key="8">
    <source>
        <dbReference type="SAM" id="Phobius"/>
    </source>
</evidence>
<feature type="transmembrane region" description="Helical" evidence="8">
    <location>
        <begin position="77"/>
        <end position="99"/>
    </location>
</feature>
<feature type="compositionally biased region" description="Basic and acidic residues" evidence="7">
    <location>
        <begin position="668"/>
        <end position="677"/>
    </location>
</feature>
<organism evidence="10 11">
    <name type="scientific">Syphacia muris</name>
    <dbReference type="NCBI Taxonomy" id="451379"/>
    <lineage>
        <taxon>Eukaryota</taxon>
        <taxon>Metazoa</taxon>
        <taxon>Ecdysozoa</taxon>
        <taxon>Nematoda</taxon>
        <taxon>Chromadorea</taxon>
        <taxon>Rhabditida</taxon>
        <taxon>Spirurina</taxon>
        <taxon>Oxyuridomorpha</taxon>
        <taxon>Oxyuroidea</taxon>
        <taxon>Oxyuridae</taxon>
        <taxon>Syphacia</taxon>
    </lineage>
</organism>
<proteinExistence type="predicted"/>
<comment type="subcellular location">
    <subcellularLocation>
        <location evidence="1">Membrane</location>
        <topology evidence="1">Multi-pass membrane protein</topology>
    </subcellularLocation>
</comment>
<accession>A0A0N5AK22</accession>
<dbReference type="PANTHER" id="PTHR22950">
    <property type="entry name" value="AMINO ACID TRANSPORTER"/>
    <property type="match status" value="1"/>
</dbReference>
<feature type="transmembrane region" description="Helical" evidence="8">
    <location>
        <begin position="128"/>
        <end position="145"/>
    </location>
</feature>
<dbReference type="AlphaFoldDB" id="A0A0N5AK22"/>
<keyword evidence="4" id="KW-0029">Amino-acid transport</keyword>
<evidence type="ECO:0000256" key="4">
    <source>
        <dbReference type="ARBA" id="ARBA00022970"/>
    </source>
</evidence>
<feature type="compositionally biased region" description="Basic and acidic residues" evidence="7">
    <location>
        <begin position="543"/>
        <end position="566"/>
    </location>
</feature>
<dbReference type="GO" id="GO:0015179">
    <property type="term" value="F:L-amino acid transmembrane transporter activity"/>
    <property type="evidence" value="ECO:0007669"/>
    <property type="project" value="TreeGrafter"/>
</dbReference>
<evidence type="ECO:0000256" key="3">
    <source>
        <dbReference type="ARBA" id="ARBA00022692"/>
    </source>
</evidence>
<evidence type="ECO:0000256" key="5">
    <source>
        <dbReference type="ARBA" id="ARBA00022989"/>
    </source>
</evidence>
<keyword evidence="5 8" id="KW-1133">Transmembrane helix</keyword>
<feature type="transmembrane region" description="Helical" evidence="8">
    <location>
        <begin position="381"/>
        <end position="403"/>
    </location>
</feature>
<feature type="domain" description="Amino acid transporter transmembrane" evidence="9">
    <location>
        <begin position="48"/>
        <end position="436"/>
    </location>
</feature>
<evidence type="ECO:0000256" key="6">
    <source>
        <dbReference type="ARBA" id="ARBA00023136"/>
    </source>
</evidence>
<feature type="transmembrane region" description="Helical" evidence="8">
    <location>
        <begin position="312"/>
        <end position="333"/>
    </location>
</feature>
<evidence type="ECO:0000259" key="9">
    <source>
        <dbReference type="Pfam" id="PF01490"/>
    </source>
</evidence>
<evidence type="ECO:0000256" key="1">
    <source>
        <dbReference type="ARBA" id="ARBA00004141"/>
    </source>
</evidence>
<feature type="region of interest" description="Disordered" evidence="7">
    <location>
        <begin position="543"/>
        <end position="589"/>
    </location>
</feature>
<dbReference type="Pfam" id="PF01490">
    <property type="entry name" value="Aa_trans"/>
    <property type="match status" value="1"/>
</dbReference>
<feature type="transmembrane region" description="Helical" evidence="8">
    <location>
        <begin position="269"/>
        <end position="292"/>
    </location>
</feature>
<evidence type="ECO:0000313" key="11">
    <source>
        <dbReference type="WBParaSite" id="SMUV_0000483001-mRNA-1"/>
    </source>
</evidence>
<feature type="transmembrane region" description="Helical" evidence="8">
    <location>
        <begin position="166"/>
        <end position="185"/>
    </location>
</feature>
<sequence>MRRGIDEYKEDLLLEDDNTDDDEMLIHRSDEEERYGWSSKAALPVNINHWPYVFNLTNCIVGVSVLAMPYCLQQCGILLGTVLIGVCSYITKLSCHILYKGAVMQRSRTYPSFAHEALGSGGQRLVEVLMFLYLMSSCVSFMVVIGDVGPQALAEYLQLQAPTQRLRVLVMVFVLLFIIFPLSTIRNLDSLSIVSYVTVMFYGIFVIRMLIESIPRLFDGKWALNVYWWRQEGVLTSLPIIAMGLSCQTQLFDIVDCVKDCGPRKIDTIVSGAVNICSGIYAAVGLFGYLAFHDIALHGDILLYLQSTVLTQILKIGFILSIAFSVPLMLFPCRNTCYNFFKLQPEYSVVPMPPSAFMGITVTLLFLIFFVAIFVPNVEFVLGLTGALIGSTVAIIIPSFLFIQVCDTSRRNRWLVRGAKATALAGMFMLVCSTWAVLHTEQGTIVVDVIQPKQQVSNDVADANYFIKTPLNLELSRGALELALNNSTKIIVGDYDDLIKDKTDIIELGDAKKILAEIRKQQKEQGQILKAQKAIVEQLNKHHELHQNDDKLEKENESDDLKKRDANLYSAERTKAKIPRHLNSSRGKYEKLKSDKRLNETSDWDKLVVDNIVTSSDIKNSSKLEYTLKKKMDQKSQLSPESVVKPNVERNDTTEINSAKVANKSLTHRKENGTTVQ</sequence>
<feature type="transmembrane region" description="Helical" evidence="8">
    <location>
        <begin position="354"/>
        <end position="375"/>
    </location>
</feature>
<dbReference type="STRING" id="451379.A0A0N5AK22"/>
<feature type="region of interest" description="Disordered" evidence="7">
    <location>
        <begin position="630"/>
        <end position="677"/>
    </location>
</feature>
<dbReference type="Proteomes" id="UP000046393">
    <property type="component" value="Unplaced"/>
</dbReference>
<dbReference type="GO" id="GO:0016020">
    <property type="term" value="C:membrane"/>
    <property type="evidence" value="ECO:0007669"/>
    <property type="project" value="UniProtKB-SubCell"/>
</dbReference>
<feature type="transmembrane region" description="Helical" evidence="8">
    <location>
        <begin position="52"/>
        <end position="70"/>
    </location>
</feature>
<dbReference type="InterPro" id="IPR013057">
    <property type="entry name" value="AA_transpt_TM"/>
</dbReference>
<feature type="transmembrane region" description="Helical" evidence="8">
    <location>
        <begin position="191"/>
        <end position="211"/>
    </location>
</feature>